<evidence type="ECO:0000256" key="3">
    <source>
        <dbReference type="ARBA" id="ARBA00012438"/>
    </source>
</evidence>
<dbReference type="InterPro" id="IPR003018">
    <property type="entry name" value="GAF"/>
</dbReference>
<evidence type="ECO:0000313" key="16">
    <source>
        <dbReference type="Proteomes" id="UP000032611"/>
    </source>
</evidence>
<evidence type="ECO:0000256" key="5">
    <source>
        <dbReference type="ARBA" id="ARBA00022679"/>
    </source>
</evidence>
<keyword evidence="4" id="KW-0597">Phosphoprotein</keyword>
<dbReference type="Proteomes" id="UP000032611">
    <property type="component" value="Chromosome"/>
</dbReference>
<dbReference type="InterPro" id="IPR004358">
    <property type="entry name" value="Sig_transdc_His_kin-like_C"/>
</dbReference>
<keyword evidence="10 13" id="KW-1133">Transmembrane helix</keyword>
<evidence type="ECO:0000256" key="6">
    <source>
        <dbReference type="ARBA" id="ARBA00022692"/>
    </source>
</evidence>
<dbReference type="PANTHER" id="PTHR45569">
    <property type="entry name" value="SENSOR PROTEIN KDPD"/>
    <property type="match status" value="1"/>
</dbReference>
<keyword evidence="5" id="KW-0808">Transferase</keyword>
<evidence type="ECO:0000256" key="4">
    <source>
        <dbReference type="ARBA" id="ARBA00022553"/>
    </source>
</evidence>
<keyword evidence="16" id="KW-1185">Reference proteome</keyword>
<evidence type="ECO:0000259" key="14">
    <source>
        <dbReference type="PROSITE" id="PS50109"/>
    </source>
</evidence>
<dbReference type="EC" id="2.7.13.3" evidence="3"/>
<dbReference type="InterPro" id="IPR052023">
    <property type="entry name" value="Histidine_kinase_KdpD"/>
</dbReference>
<dbReference type="PATRIC" id="fig|1486262.3.peg.3343"/>
<keyword evidence="7" id="KW-0547">Nucleotide-binding</keyword>
<gene>
    <name evidence="15" type="ORF">TM49_16175</name>
</gene>
<dbReference type="InterPro" id="IPR003594">
    <property type="entry name" value="HATPase_dom"/>
</dbReference>
<keyword evidence="11" id="KW-0902">Two-component regulatory system</keyword>
<dbReference type="InterPro" id="IPR003852">
    <property type="entry name" value="Sig_transdc_His_kinase_KdpD_N"/>
</dbReference>
<dbReference type="Pfam" id="PF13492">
    <property type="entry name" value="GAF_3"/>
    <property type="match status" value="1"/>
</dbReference>
<dbReference type="Pfam" id="PF00512">
    <property type="entry name" value="HisKA"/>
    <property type="match status" value="1"/>
</dbReference>
<dbReference type="STRING" id="1486262.TM49_16175"/>
<protein>
    <recommendedName>
        <fullName evidence="3">histidine kinase</fullName>
        <ecNumber evidence="3">2.7.13.3</ecNumber>
    </recommendedName>
</protein>
<evidence type="ECO:0000256" key="8">
    <source>
        <dbReference type="ARBA" id="ARBA00022777"/>
    </source>
</evidence>
<keyword evidence="9" id="KW-0067">ATP-binding</keyword>
<dbReference type="SUPFAM" id="SSF55781">
    <property type="entry name" value="GAF domain-like"/>
    <property type="match status" value="1"/>
</dbReference>
<dbReference type="GO" id="GO:0005524">
    <property type="term" value="F:ATP binding"/>
    <property type="evidence" value="ECO:0007669"/>
    <property type="project" value="UniProtKB-KW"/>
</dbReference>
<keyword evidence="6 13" id="KW-0812">Transmembrane</keyword>
<comment type="catalytic activity">
    <reaction evidence="1">
        <text>ATP + protein L-histidine = ADP + protein N-phospho-L-histidine.</text>
        <dbReference type="EC" id="2.7.13.3"/>
    </reaction>
</comment>
<evidence type="ECO:0000256" key="2">
    <source>
        <dbReference type="ARBA" id="ARBA00004141"/>
    </source>
</evidence>
<dbReference type="GO" id="GO:0005886">
    <property type="term" value="C:plasma membrane"/>
    <property type="evidence" value="ECO:0007669"/>
    <property type="project" value="TreeGrafter"/>
</dbReference>
<keyword evidence="8 15" id="KW-0418">Kinase</keyword>
<dbReference type="PRINTS" id="PR00344">
    <property type="entry name" value="BCTRLSENSOR"/>
</dbReference>
<dbReference type="GO" id="GO:0005737">
    <property type="term" value="C:cytoplasm"/>
    <property type="evidence" value="ECO:0007669"/>
    <property type="project" value="UniProtKB-ARBA"/>
</dbReference>
<proteinExistence type="predicted"/>
<comment type="subcellular location">
    <subcellularLocation>
        <location evidence="2">Membrane</location>
        <topology evidence="2">Multi-pass membrane protein</topology>
    </subcellularLocation>
</comment>
<dbReference type="SMART" id="SM00388">
    <property type="entry name" value="HisKA"/>
    <property type="match status" value="1"/>
</dbReference>
<dbReference type="HOGENOM" id="CLU_000445_113_1_5"/>
<evidence type="ECO:0000256" key="13">
    <source>
        <dbReference type="SAM" id="Phobius"/>
    </source>
</evidence>
<dbReference type="Gene3D" id="3.30.565.10">
    <property type="entry name" value="Histidine kinase-like ATPase, C-terminal domain"/>
    <property type="match status" value="1"/>
</dbReference>
<dbReference type="PANTHER" id="PTHR45569:SF1">
    <property type="entry name" value="SENSOR PROTEIN KDPD"/>
    <property type="match status" value="1"/>
</dbReference>
<dbReference type="InterPro" id="IPR005467">
    <property type="entry name" value="His_kinase_dom"/>
</dbReference>
<reference evidence="15 16" key="1">
    <citation type="journal article" date="2015" name="Genome Announc.">
        <title>Complete genome sequence of Martelella endophytica YC6887, which has antifungal activity associated with a halophyte.</title>
        <authorList>
            <person name="Khan A."/>
            <person name="Khan H."/>
            <person name="Chung E.J."/>
            <person name="Hossain M.T."/>
            <person name="Chung Y.R."/>
        </authorList>
    </citation>
    <scope>NUCLEOTIDE SEQUENCE [LARGE SCALE GENOMIC DNA]</scope>
    <source>
        <strain evidence="15">YC6887</strain>
    </source>
</reference>
<dbReference type="FunFam" id="3.40.50.300:FF:000483">
    <property type="entry name" value="Sensor histidine kinase KdpD"/>
    <property type="match status" value="1"/>
</dbReference>
<dbReference type="GO" id="GO:0000155">
    <property type="term" value="F:phosphorelay sensor kinase activity"/>
    <property type="evidence" value="ECO:0007669"/>
    <property type="project" value="InterPro"/>
</dbReference>
<sequence length="888" mass="96082">MPEQTRPDPEALLPAAKREGRGRLKIFLGAAPGVGKTYAMLDAAARLARSGTHVLVGLVETHGRAETEAMLHDLTVLPRRPFFHNGRILHELDVDALIAARPDLALIDELAHSNLSDSRHQKRWQDVEDVLAAGIDVFTTLNVQHVETLNDMVARITGVRVRETVPNRILAEADEIELIDLPPDELIERLRAGKVYVEDQAARAVANFFAKGNLTALRELALRTAADRIDRQLQEHMAAHAIAGPWPTQERIMVVMPQEASGQDVIRAGKRAADRARVEWLALGISRLREGRPSAGGANTLRLAEQLGARISLLEVEDDGATEVIARAGRENVRRILMPRPRRRTLFARLMRPSLHERLYDGLLRKAGDFELTLVSEEAVASPAKAEPVRVSEPFSLRQIAIVTGALGVTTGIAALLRPVFPITSLSLLFMTVVVAVAARMGRKPALVAAGLSFLCFNFFFTEPLYTLRIWDQTQFLTLVLLVISSMLTGNLAARLRERVIAQKAAAERTAKLYEFSRRAAAAASFGDVVWAAVSHVSAVLGGHAVLLAPVGNGRLDIVGSSPAEDHLPAREMTAARYSFEHGEPTGRGSSTLPAVDWLFLPLVASDRCIGVLGVRSEDGNAALAGERGLAEALADQVALALERIRLSEDLAQTRVSSEAERLRTALLSSVSHDLRTPLVSILGAAESLENPGLTDHARGILTETIRDEGERLDRYIQNLLDMTRLGHGALKLRTSATDLRELAGAARRRLGGPLRDHPLEIGIAEDLPAADIDPLLIEQVLINILDNAAKYSGIGSAIYLGADLTGNAITVWIEDDGPGFPPEAMHHVFDMFWRAEQGDGMPMGAGLGLAICRGIVEAHGGTISAGAAHARGRGARIEFTVPLAGRS</sequence>
<dbReference type="Gene3D" id="1.10.287.130">
    <property type="match status" value="1"/>
</dbReference>
<dbReference type="CDD" id="cd00082">
    <property type="entry name" value="HisKA"/>
    <property type="match status" value="1"/>
</dbReference>
<dbReference type="SUPFAM" id="SSF52540">
    <property type="entry name" value="P-loop containing nucleoside triphosphate hydrolases"/>
    <property type="match status" value="1"/>
</dbReference>
<dbReference type="RefSeq" id="WP_045682782.1">
    <property type="nucleotide sequence ID" value="NZ_CP010803.1"/>
</dbReference>
<evidence type="ECO:0000256" key="1">
    <source>
        <dbReference type="ARBA" id="ARBA00000085"/>
    </source>
</evidence>
<dbReference type="AlphaFoldDB" id="A0A0D5LS15"/>
<dbReference type="InterPro" id="IPR038318">
    <property type="entry name" value="KdpD_sf"/>
</dbReference>
<feature type="transmembrane region" description="Helical" evidence="13">
    <location>
        <begin position="474"/>
        <end position="494"/>
    </location>
</feature>
<accession>A0A0D5LS15</accession>
<evidence type="ECO:0000256" key="12">
    <source>
        <dbReference type="ARBA" id="ARBA00023136"/>
    </source>
</evidence>
<dbReference type="InterPro" id="IPR036097">
    <property type="entry name" value="HisK_dim/P_sf"/>
</dbReference>
<dbReference type="SUPFAM" id="SSF47384">
    <property type="entry name" value="Homodimeric domain of signal transducing histidine kinase"/>
    <property type="match status" value="1"/>
</dbReference>
<dbReference type="InterPro" id="IPR029016">
    <property type="entry name" value="GAF-like_dom_sf"/>
</dbReference>
<feature type="transmembrane region" description="Helical" evidence="13">
    <location>
        <begin position="423"/>
        <end position="439"/>
    </location>
</feature>
<evidence type="ECO:0000256" key="9">
    <source>
        <dbReference type="ARBA" id="ARBA00022840"/>
    </source>
</evidence>
<dbReference type="OrthoDB" id="9806130at2"/>
<name>A0A0D5LS15_MAREN</name>
<feature type="domain" description="Histidine kinase" evidence="14">
    <location>
        <begin position="670"/>
        <end position="886"/>
    </location>
</feature>
<dbReference type="KEGG" id="mey:TM49_16175"/>
<dbReference type="InterPro" id="IPR036890">
    <property type="entry name" value="HATPase_C_sf"/>
</dbReference>
<dbReference type="Gene3D" id="3.30.450.40">
    <property type="match status" value="1"/>
</dbReference>
<dbReference type="Gene3D" id="1.20.120.620">
    <property type="entry name" value="Backbone structure of the membrane domain of e. Coli histidine kinase receptor kdpd"/>
    <property type="match status" value="1"/>
</dbReference>
<dbReference type="PROSITE" id="PS50109">
    <property type="entry name" value="HIS_KIN"/>
    <property type="match status" value="1"/>
</dbReference>
<dbReference type="Gene3D" id="3.40.50.300">
    <property type="entry name" value="P-loop containing nucleotide triphosphate hydrolases"/>
    <property type="match status" value="1"/>
</dbReference>
<dbReference type="Pfam" id="PF13493">
    <property type="entry name" value="DUF4118"/>
    <property type="match status" value="1"/>
</dbReference>
<dbReference type="InterPro" id="IPR027417">
    <property type="entry name" value="P-loop_NTPase"/>
</dbReference>
<evidence type="ECO:0000313" key="15">
    <source>
        <dbReference type="EMBL" id="AJY46861.1"/>
    </source>
</evidence>
<dbReference type="InterPro" id="IPR025201">
    <property type="entry name" value="KdpD_TM"/>
</dbReference>
<dbReference type="SUPFAM" id="SSF55874">
    <property type="entry name" value="ATPase domain of HSP90 chaperone/DNA topoisomerase II/histidine kinase"/>
    <property type="match status" value="1"/>
</dbReference>
<dbReference type="SMART" id="SM00387">
    <property type="entry name" value="HATPase_c"/>
    <property type="match status" value="1"/>
</dbReference>
<evidence type="ECO:0000256" key="11">
    <source>
        <dbReference type="ARBA" id="ARBA00023012"/>
    </source>
</evidence>
<evidence type="ECO:0000256" key="7">
    <source>
        <dbReference type="ARBA" id="ARBA00022741"/>
    </source>
</evidence>
<dbReference type="CDD" id="cd00075">
    <property type="entry name" value="HATPase"/>
    <property type="match status" value="1"/>
</dbReference>
<dbReference type="InterPro" id="IPR003661">
    <property type="entry name" value="HisK_dim/P_dom"/>
</dbReference>
<organism evidence="15 16">
    <name type="scientific">Martelella endophytica</name>
    <dbReference type="NCBI Taxonomy" id="1486262"/>
    <lineage>
        <taxon>Bacteria</taxon>
        <taxon>Pseudomonadati</taxon>
        <taxon>Pseudomonadota</taxon>
        <taxon>Alphaproteobacteria</taxon>
        <taxon>Hyphomicrobiales</taxon>
        <taxon>Aurantimonadaceae</taxon>
        <taxon>Martelella</taxon>
    </lineage>
</organism>
<dbReference type="EMBL" id="CP010803">
    <property type="protein sequence ID" value="AJY46861.1"/>
    <property type="molecule type" value="Genomic_DNA"/>
</dbReference>
<dbReference type="Pfam" id="PF02702">
    <property type="entry name" value="KdpD"/>
    <property type="match status" value="1"/>
</dbReference>
<evidence type="ECO:0000256" key="10">
    <source>
        <dbReference type="ARBA" id="ARBA00022989"/>
    </source>
</evidence>
<feature type="transmembrane region" description="Helical" evidence="13">
    <location>
        <begin position="446"/>
        <end position="462"/>
    </location>
</feature>
<keyword evidence="12 13" id="KW-0472">Membrane</keyword>
<dbReference type="Pfam" id="PF02518">
    <property type="entry name" value="HATPase_c"/>
    <property type="match status" value="1"/>
</dbReference>